<dbReference type="InterPro" id="IPR050740">
    <property type="entry name" value="Aldehyde_DH_Superfamily"/>
</dbReference>
<dbReference type="SUPFAM" id="SSF53720">
    <property type="entry name" value="ALDH-like"/>
    <property type="match status" value="1"/>
</dbReference>
<dbReference type="Proteomes" id="UP000433406">
    <property type="component" value="Unassembled WGS sequence"/>
</dbReference>
<feature type="domain" description="Aldehyde dehydrogenase" evidence="4">
    <location>
        <begin position="30"/>
        <end position="483"/>
    </location>
</feature>
<reference evidence="5 6" key="1">
    <citation type="submission" date="2019-10" db="EMBL/GenBank/DDBJ databases">
        <title>Nocardioides novel species isolated from the excrement of Marmot.</title>
        <authorList>
            <person name="Zhang G."/>
        </authorList>
    </citation>
    <scope>NUCLEOTIDE SEQUENCE [LARGE SCALE GENOMIC DNA]</scope>
    <source>
        <strain evidence="6">zg-579</strain>
    </source>
</reference>
<dbReference type="FunFam" id="3.40.605.10:FF:000026">
    <property type="entry name" value="Aldehyde dehydrogenase, putative"/>
    <property type="match status" value="1"/>
</dbReference>
<dbReference type="Gene3D" id="3.40.605.10">
    <property type="entry name" value="Aldehyde Dehydrogenase, Chain A, domain 1"/>
    <property type="match status" value="1"/>
</dbReference>
<name>A0A6I3J912_9ACTN</name>
<dbReference type="InterPro" id="IPR029510">
    <property type="entry name" value="Ald_DH_CS_GLU"/>
</dbReference>
<dbReference type="InterPro" id="IPR016163">
    <property type="entry name" value="Ald_DH_C"/>
</dbReference>
<evidence type="ECO:0000259" key="4">
    <source>
        <dbReference type="Pfam" id="PF00171"/>
    </source>
</evidence>
<keyword evidence="6" id="KW-1185">Reference proteome</keyword>
<dbReference type="InterPro" id="IPR015590">
    <property type="entry name" value="Aldehyde_DH_dom"/>
</dbReference>
<dbReference type="PANTHER" id="PTHR43353">
    <property type="entry name" value="SUCCINATE-SEMIALDEHYDE DEHYDROGENASE, MITOCHONDRIAL"/>
    <property type="match status" value="1"/>
</dbReference>
<evidence type="ECO:0000313" key="6">
    <source>
        <dbReference type="Proteomes" id="UP000433406"/>
    </source>
</evidence>
<comment type="caution">
    <text evidence="5">The sequence shown here is derived from an EMBL/GenBank/DDBJ whole genome shotgun (WGS) entry which is preliminary data.</text>
</comment>
<sequence>MTSTVEAAGVRLPATGLHVLGEARAAVGGGTFEVLDPSTGQALARVADASPDDVDPAVAAAASALRTWSRSAPGARAQVLERAAALLLERTEELAALISAESGKSLRDARGEIRYSADFFRWYAGEALRLDGVSRRSPSGDYWILTRQEPIGVVAVVTPWNFPAAMIARKVAPAVAAGCTCVVKPPEEAPLTSLALAALLEEAGLPAGVVNVLPTADAPRVVARLLEHPAVRKISFTGSTEVGRRLLRASAERVLATSMELGGNAPFIVFDDADLDDAVQGALAAKMRGCGQACTAANRFLVHEDIADEFTARLVRVMAALRPGSASAEETEVGPLVSARARDGVHRLVRGAIGRGARLALGGELPEGAGYHYPPTVLDHVAPDDPLVTTEIFGPVAAVVRFSTEAQAVDLANDSEMGLASYVFSRDLARALRVADALEVGMVGINRGLVSDAAAPFGGTKQSGLGREGGSEGVQEYLETKYIAVDW</sequence>
<dbReference type="RefSeq" id="WP_154613639.1">
    <property type="nucleotide sequence ID" value="NZ_CP053660.1"/>
</dbReference>
<organism evidence="5 6">
    <name type="scientific">Nocardioides marmotae</name>
    <dbReference type="NCBI Taxonomy" id="2663857"/>
    <lineage>
        <taxon>Bacteria</taxon>
        <taxon>Bacillati</taxon>
        <taxon>Actinomycetota</taxon>
        <taxon>Actinomycetes</taxon>
        <taxon>Propionibacteriales</taxon>
        <taxon>Nocardioidaceae</taxon>
        <taxon>Nocardioides</taxon>
    </lineage>
</organism>
<dbReference type="Pfam" id="PF00171">
    <property type="entry name" value="Aldedh"/>
    <property type="match status" value="1"/>
</dbReference>
<evidence type="ECO:0000256" key="2">
    <source>
        <dbReference type="ARBA" id="ARBA00023002"/>
    </source>
</evidence>
<protein>
    <submittedName>
        <fullName evidence="5">Aldehyde dehydrogenase family protein</fullName>
    </submittedName>
</protein>
<dbReference type="InterPro" id="IPR016161">
    <property type="entry name" value="Ald_DH/histidinol_DH"/>
</dbReference>
<dbReference type="EMBL" id="WLCI01000002">
    <property type="protein sequence ID" value="MTB93890.1"/>
    <property type="molecule type" value="Genomic_DNA"/>
</dbReference>
<dbReference type="GO" id="GO:0009450">
    <property type="term" value="P:gamma-aminobutyric acid catabolic process"/>
    <property type="evidence" value="ECO:0007669"/>
    <property type="project" value="TreeGrafter"/>
</dbReference>
<evidence type="ECO:0000256" key="3">
    <source>
        <dbReference type="RuleBase" id="RU003345"/>
    </source>
</evidence>
<dbReference type="FunFam" id="3.40.309.10:FF:000004">
    <property type="entry name" value="Succinate-semialdehyde dehydrogenase I"/>
    <property type="match status" value="1"/>
</dbReference>
<dbReference type="FunFam" id="3.40.605.10:FF:000007">
    <property type="entry name" value="NAD/NADP-dependent betaine aldehyde dehydrogenase"/>
    <property type="match status" value="1"/>
</dbReference>
<gene>
    <name evidence="5" type="ORF">GGQ22_02235</name>
</gene>
<dbReference type="CDD" id="cd07103">
    <property type="entry name" value="ALDH_F5_SSADH_GabD"/>
    <property type="match status" value="1"/>
</dbReference>
<dbReference type="PANTHER" id="PTHR43353:SF5">
    <property type="entry name" value="SUCCINATE-SEMIALDEHYDE DEHYDROGENASE, MITOCHONDRIAL"/>
    <property type="match status" value="1"/>
</dbReference>
<comment type="similarity">
    <text evidence="1 3">Belongs to the aldehyde dehydrogenase family.</text>
</comment>
<dbReference type="PROSITE" id="PS00687">
    <property type="entry name" value="ALDEHYDE_DEHYDR_GLU"/>
    <property type="match status" value="1"/>
</dbReference>
<proteinExistence type="inferred from homology"/>
<dbReference type="Gene3D" id="3.40.309.10">
    <property type="entry name" value="Aldehyde Dehydrogenase, Chain A, domain 2"/>
    <property type="match status" value="1"/>
</dbReference>
<dbReference type="AlphaFoldDB" id="A0A6I3J912"/>
<dbReference type="InterPro" id="IPR016162">
    <property type="entry name" value="Ald_DH_N"/>
</dbReference>
<evidence type="ECO:0000313" key="5">
    <source>
        <dbReference type="EMBL" id="MTB93890.1"/>
    </source>
</evidence>
<accession>A0A6I3J912</accession>
<evidence type="ECO:0000256" key="1">
    <source>
        <dbReference type="ARBA" id="ARBA00009986"/>
    </source>
</evidence>
<keyword evidence="2 3" id="KW-0560">Oxidoreductase</keyword>
<dbReference type="GO" id="GO:0004777">
    <property type="term" value="F:succinate-semialdehyde dehydrogenase (NAD+) activity"/>
    <property type="evidence" value="ECO:0007669"/>
    <property type="project" value="TreeGrafter"/>
</dbReference>